<keyword evidence="12 19" id="KW-0833">Ubl conjugation pathway</keyword>
<dbReference type="GO" id="GO:0030915">
    <property type="term" value="C:Smc5-Smc6 complex"/>
    <property type="evidence" value="ECO:0007669"/>
    <property type="project" value="UniProtKB-UniRule"/>
</dbReference>
<dbReference type="InterPro" id="IPR036388">
    <property type="entry name" value="WH-like_DNA-bd_sf"/>
</dbReference>
<keyword evidence="7" id="KW-0158">Chromosome</keyword>
<feature type="region of interest" description="Disordered" evidence="20">
    <location>
        <begin position="239"/>
        <end position="265"/>
    </location>
</feature>
<evidence type="ECO:0000256" key="17">
    <source>
        <dbReference type="ARBA" id="ARBA00023242"/>
    </source>
</evidence>
<dbReference type="GeneTree" id="ENSGT00390000009084"/>
<keyword evidence="11 18" id="KW-0863">Zinc-finger</keyword>
<dbReference type="STRING" id="7897.ENSLACP00000005785"/>
<reference evidence="23" key="1">
    <citation type="submission" date="2011-08" db="EMBL/GenBank/DDBJ databases">
        <title>The draft genome of Latimeria chalumnae.</title>
        <authorList>
            <person name="Di Palma F."/>
            <person name="Alfoldi J."/>
            <person name="Johnson J."/>
            <person name="Berlin A."/>
            <person name="Gnerre S."/>
            <person name="Jaffe D."/>
            <person name="MacCallum I."/>
            <person name="Young S."/>
            <person name="Walker B.J."/>
            <person name="Lander E."/>
            <person name="Lindblad-Toh K."/>
        </authorList>
    </citation>
    <scope>NUCLEOTIDE SEQUENCE [LARGE SCALE GENOMIC DNA]</scope>
    <source>
        <strain evidence="23">Wild caught</strain>
    </source>
</reference>
<dbReference type="EMBL" id="AFYH01231554">
    <property type="status" value="NOT_ANNOTATED_CDS"/>
    <property type="molecule type" value="Genomic_DNA"/>
</dbReference>
<keyword evidence="23" id="KW-1185">Reference proteome</keyword>
<protein>
    <recommendedName>
        <fullName evidence="6 19">Non-structural maintenance of chromosomes element 1 homolog</fullName>
        <ecNumber evidence="5 19">2.3.2.27</ecNumber>
    </recommendedName>
</protein>
<evidence type="ECO:0000256" key="7">
    <source>
        <dbReference type="ARBA" id="ARBA00022454"/>
    </source>
</evidence>
<dbReference type="Gene3D" id="3.30.40.10">
    <property type="entry name" value="Zinc/RING finger domain, C3HC4 (zinc finger)"/>
    <property type="match status" value="1"/>
</dbReference>
<dbReference type="AlphaFoldDB" id="H3A814"/>
<evidence type="ECO:0000256" key="8">
    <source>
        <dbReference type="ARBA" id="ARBA00022679"/>
    </source>
</evidence>
<keyword evidence="10 19" id="KW-0227">DNA damage</keyword>
<dbReference type="EMBL" id="AFYH01231552">
    <property type="status" value="NOT_ANNOTATED_CDS"/>
    <property type="molecule type" value="Genomic_DNA"/>
</dbReference>
<comment type="catalytic activity">
    <reaction evidence="1 19">
        <text>S-ubiquitinyl-[E2 ubiquitin-conjugating enzyme]-L-cysteine + [acceptor protein]-L-lysine = [E2 ubiquitin-conjugating enzyme]-L-cysteine + N(6)-ubiquitinyl-[acceptor protein]-L-lysine.</text>
        <dbReference type="EC" id="2.3.2.27"/>
    </reaction>
</comment>
<dbReference type="PROSITE" id="PS50089">
    <property type="entry name" value="ZF_RING_2"/>
    <property type="match status" value="1"/>
</dbReference>
<evidence type="ECO:0000256" key="5">
    <source>
        <dbReference type="ARBA" id="ARBA00012483"/>
    </source>
</evidence>
<name>H3A814_LATCH</name>
<dbReference type="Bgee" id="ENSLACG00000005135">
    <property type="expression patterns" value="Expressed in chordate pharynx and 6 other cell types or tissues"/>
</dbReference>
<evidence type="ECO:0000256" key="19">
    <source>
        <dbReference type="RuleBase" id="RU368018"/>
    </source>
</evidence>
<evidence type="ECO:0000256" key="15">
    <source>
        <dbReference type="ARBA" id="ARBA00023172"/>
    </source>
</evidence>
<evidence type="ECO:0000256" key="4">
    <source>
        <dbReference type="ARBA" id="ARBA00010258"/>
    </source>
</evidence>
<evidence type="ECO:0000256" key="13">
    <source>
        <dbReference type="ARBA" id="ARBA00022833"/>
    </source>
</evidence>
<organism evidence="22 23">
    <name type="scientific">Latimeria chalumnae</name>
    <name type="common">Coelacanth</name>
    <dbReference type="NCBI Taxonomy" id="7897"/>
    <lineage>
        <taxon>Eukaryota</taxon>
        <taxon>Metazoa</taxon>
        <taxon>Chordata</taxon>
        <taxon>Craniata</taxon>
        <taxon>Vertebrata</taxon>
        <taxon>Euteleostomi</taxon>
        <taxon>Coelacanthiformes</taxon>
        <taxon>Coelacanthidae</taxon>
        <taxon>Latimeria</taxon>
    </lineage>
</organism>
<dbReference type="RefSeq" id="XP_006011584.1">
    <property type="nucleotide sequence ID" value="XM_006011522.3"/>
</dbReference>
<feature type="compositionally biased region" description="Low complexity" evidence="20">
    <location>
        <begin position="241"/>
        <end position="251"/>
    </location>
</feature>
<evidence type="ECO:0000313" key="23">
    <source>
        <dbReference type="Proteomes" id="UP000008672"/>
    </source>
</evidence>
<dbReference type="Proteomes" id="UP000008672">
    <property type="component" value="Unassembled WGS sequence"/>
</dbReference>
<evidence type="ECO:0000256" key="20">
    <source>
        <dbReference type="SAM" id="MobiDB-lite"/>
    </source>
</evidence>
<comment type="subunit">
    <text evidence="19">Component of the Smc5-Smc6 complex.</text>
</comment>
<evidence type="ECO:0000256" key="12">
    <source>
        <dbReference type="ARBA" id="ARBA00022786"/>
    </source>
</evidence>
<evidence type="ECO:0000256" key="3">
    <source>
        <dbReference type="ARBA" id="ARBA00004574"/>
    </source>
</evidence>
<keyword evidence="16 19" id="KW-0234">DNA repair</keyword>
<dbReference type="GO" id="GO:0000781">
    <property type="term" value="C:chromosome, telomeric region"/>
    <property type="evidence" value="ECO:0007669"/>
    <property type="project" value="UniProtKB-SubCell"/>
</dbReference>
<dbReference type="CTD" id="197370"/>
<dbReference type="KEGG" id="lcm:102359822"/>
<comment type="function">
    <text evidence="19">RING-type zinc finger-containing E3 ubiquitin ligase that assembles with melanoma antigen protein (MAGE) to catalyze the direct transfer of ubiquitin from E2 ubiquitin-conjugating enzyme to a specific substrate. Involved in maintenance of genome integrity, DNA damage response and DNA repair.</text>
</comment>
<evidence type="ECO:0000256" key="9">
    <source>
        <dbReference type="ARBA" id="ARBA00022723"/>
    </source>
</evidence>
<dbReference type="EMBL" id="AFYH01231548">
    <property type="status" value="NOT_ANNOTATED_CDS"/>
    <property type="molecule type" value="Genomic_DNA"/>
</dbReference>
<dbReference type="InterPro" id="IPR014857">
    <property type="entry name" value="Nse1_RING_C4HC3-type"/>
</dbReference>
<dbReference type="FunFam" id="3.90.1150.220:FF:000001">
    <property type="entry name" value="Non-structural maintenance of chromosomes element 1 homolog"/>
    <property type="match status" value="1"/>
</dbReference>
<dbReference type="EMBL" id="AFYH01231551">
    <property type="status" value="NOT_ANNOTATED_CDS"/>
    <property type="molecule type" value="Genomic_DNA"/>
</dbReference>
<dbReference type="GO" id="GO:0008270">
    <property type="term" value="F:zinc ion binding"/>
    <property type="evidence" value="ECO:0007669"/>
    <property type="project" value="UniProtKB-KW"/>
</dbReference>
<dbReference type="Gene3D" id="1.10.10.10">
    <property type="entry name" value="Winged helix-like DNA-binding domain superfamily/Winged helix DNA-binding domain"/>
    <property type="match status" value="1"/>
</dbReference>
<evidence type="ECO:0000313" key="22">
    <source>
        <dbReference type="Ensembl" id="ENSLACP00000005785.1"/>
    </source>
</evidence>
<dbReference type="CDD" id="cd16493">
    <property type="entry name" value="RING-CH-C4HC3_NSE1"/>
    <property type="match status" value="1"/>
</dbReference>
<dbReference type="OrthoDB" id="185455at2759"/>
<dbReference type="PANTHER" id="PTHR20973:SF0">
    <property type="entry name" value="NON-STRUCTURAL MAINTENANCE OF CHROMOSOMES ELEMENT 1 HOMOLOG"/>
    <property type="match status" value="1"/>
</dbReference>
<dbReference type="EMBL" id="AFYH01231549">
    <property type="status" value="NOT_ANNOTATED_CDS"/>
    <property type="molecule type" value="Genomic_DNA"/>
</dbReference>
<keyword evidence="8 19" id="KW-0808">Transferase</keyword>
<gene>
    <name evidence="22" type="primary">NSMCE1</name>
</gene>
<dbReference type="RefSeq" id="XP_006011585.1">
    <property type="nucleotide sequence ID" value="XM_006011523.3"/>
</dbReference>
<dbReference type="PANTHER" id="PTHR20973">
    <property type="entry name" value="NON-SMC ELEMENT 1-RELATED"/>
    <property type="match status" value="1"/>
</dbReference>
<evidence type="ECO:0000259" key="21">
    <source>
        <dbReference type="PROSITE" id="PS50089"/>
    </source>
</evidence>
<evidence type="ECO:0000256" key="16">
    <source>
        <dbReference type="ARBA" id="ARBA00023204"/>
    </source>
</evidence>
<dbReference type="OMA" id="WPGDKFV"/>
<dbReference type="GeneID" id="102359822"/>
<dbReference type="FunFam" id="3.30.40.10:FF:000298">
    <property type="entry name" value="non-structural maintenance of chromosomes element 1 homolog"/>
    <property type="match status" value="1"/>
</dbReference>
<keyword evidence="13 19" id="KW-0862">Zinc</keyword>
<dbReference type="FunFam" id="1.10.10.10:FF:000270">
    <property type="entry name" value="Non-structural maintenance of chromosomes element 1 homolog"/>
    <property type="match status" value="1"/>
</dbReference>
<keyword evidence="14" id="KW-0779">Telomere</keyword>
<evidence type="ECO:0000256" key="14">
    <source>
        <dbReference type="ARBA" id="ARBA00022895"/>
    </source>
</evidence>
<dbReference type="GO" id="GO:0000724">
    <property type="term" value="P:double-strand break repair via homologous recombination"/>
    <property type="evidence" value="ECO:0007669"/>
    <property type="project" value="TreeGrafter"/>
</dbReference>
<dbReference type="GO" id="GO:0061630">
    <property type="term" value="F:ubiquitin protein ligase activity"/>
    <property type="evidence" value="ECO:0007669"/>
    <property type="project" value="UniProtKB-UniRule"/>
</dbReference>
<evidence type="ECO:0000256" key="2">
    <source>
        <dbReference type="ARBA" id="ARBA00004123"/>
    </source>
</evidence>
<accession>H3A814</accession>
<evidence type="ECO:0000256" key="18">
    <source>
        <dbReference type="PROSITE-ProRule" id="PRU00175"/>
    </source>
</evidence>
<dbReference type="eggNOG" id="KOG4718">
    <property type="taxonomic scope" value="Eukaryota"/>
</dbReference>
<dbReference type="InterPro" id="IPR001841">
    <property type="entry name" value="Znf_RING"/>
</dbReference>
<dbReference type="HOGENOM" id="CLU_045153_3_1_1"/>
<dbReference type="EMBL" id="AFYH01231553">
    <property type="status" value="NOT_ANNOTATED_CDS"/>
    <property type="molecule type" value="Genomic_DNA"/>
</dbReference>
<dbReference type="Pfam" id="PF07574">
    <property type="entry name" value="SMC_Nse1"/>
    <property type="match status" value="1"/>
</dbReference>
<dbReference type="InterPro" id="IPR013083">
    <property type="entry name" value="Znf_RING/FYVE/PHD"/>
</dbReference>
<sequence length="265" mass="30707">MAAQMNDGHRRFLQTMMSHGILEGSEARALHRHCCETHKVYYAHDKLDEFINTINTQLQPMFMQIRKGKSEEDGRPHYALINLAETEITRMASDYAENELELFRKAMDLIVVSENGFASSTDILNLADQLQTKKMKKKEVEQVLQGFVQENWLCEKNGEYTLSTRCIMEMEQYIRNVYQDCVRMCNICHNIAIQSQMCESCGIKIHLPCVARYFRGRMDPRCPQCNDFWPHEIPEIRTAESHVSSSNSSTSSRERAAPSRTKRGR</sequence>
<dbReference type="Gene3D" id="3.90.1150.220">
    <property type="match status" value="1"/>
</dbReference>
<feature type="domain" description="RING-type" evidence="21">
    <location>
        <begin position="185"/>
        <end position="226"/>
    </location>
</feature>
<reference evidence="22" key="2">
    <citation type="submission" date="2025-05" db="UniProtKB">
        <authorList>
            <consortium name="Ensembl"/>
        </authorList>
    </citation>
    <scope>IDENTIFICATION</scope>
</reference>
<dbReference type="InterPro" id="IPR011513">
    <property type="entry name" value="Nse1"/>
</dbReference>
<keyword evidence="17 19" id="KW-0539">Nucleus</keyword>
<keyword evidence="15 19" id="KW-0233">DNA recombination</keyword>
<evidence type="ECO:0000256" key="6">
    <source>
        <dbReference type="ARBA" id="ARBA00019422"/>
    </source>
</evidence>
<dbReference type="RefSeq" id="XP_006011583.1">
    <property type="nucleotide sequence ID" value="XM_006011521.3"/>
</dbReference>
<dbReference type="Ensembl" id="ENSLACT00000005835.1">
    <property type="protein sequence ID" value="ENSLACP00000005785.1"/>
    <property type="gene ID" value="ENSLACG00000005135.2"/>
</dbReference>
<comment type="similarity">
    <text evidence="4 19">Belongs to the NSE1 family.</text>
</comment>
<evidence type="ECO:0000256" key="11">
    <source>
        <dbReference type="ARBA" id="ARBA00022771"/>
    </source>
</evidence>
<keyword evidence="9 19" id="KW-0479">Metal-binding</keyword>
<dbReference type="EC" id="2.3.2.27" evidence="5 19"/>
<dbReference type="RefSeq" id="XP_006011582.1">
    <property type="nucleotide sequence ID" value="XM_006011520.3"/>
</dbReference>
<proteinExistence type="inferred from homology"/>
<dbReference type="Ensembl" id="ENSLACT00000024975.1">
    <property type="protein sequence ID" value="ENSLACP00000023039.1"/>
    <property type="gene ID" value="ENSLACG00000005135.2"/>
</dbReference>
<dbReference type="Pfam" id="PF08746">
    <property type="entry name" value="zf-RING-like"/>
    <property type="match status" value="1"/>
</dbReference>
<dbReference type="GO" id="GO:0005634">
    <property type="term" value="C:nucleus"/>
    <property type="evidence" value="ECO:0007669"/>
    <property type="project" value="UniProtKB-SubCell"/>
</dbReference>
<evidence type="ECO:0000256" key="1">
    <source>
        <dbReference type="ARBA" id="ARBA00000900"/>
    </source>
</evidence>
<evidence type="ECO:0000256" key="10">
    <source>
        <dbReference type="ARBA" id="ARBA00022763"/>
    </source>
</evidence>
<comment type="subcellular location">
    <subcellularLocation>
        <location evidence="3">Chromosome</location>
        <location evidence="3">Telomere</location>
    </subcellularLocation>
    <subcellularLocation>
        <location evidence="2 19">Nucleus</location>
    </subcellularLocation>
</comment>
<dbReference type="EMBL" id="AFYH01231550">
    <property type="status" value="NOT_ANNOTATED_CDS"/>
    <property type="molecule type" value="Genomic_DNA"/>
</dbReference>